<evidence type="ECO:0000313" key="3">
    <source>
        <dbReference type="Proteomes" id="UP000198876"/>
    </source>
</evidence>
<keyword evidence="1" id="KW-1133">Transmembrane helix</keyword>
<dbReference type="EMBL" id="FOOQ01000003">
    <property type="protein sequence ID" value="SFG70504.1"/>
    <property type="molecule type" value="Genomic_DNA"/>
</dbReference>
<keyword evidence="2" id="KW-0378">Hydrolase</keyword>
<keyword evidence="1" id="KW-0812">Transmembrane</keyword>
<dbReference type="InterPro" id="IPR007404">
    <property type="entry name" value="YdjM-like"/>
</dbReference>
<name>A0A1I2U0A1_9EURY</name>
<dbReference type="GO" id="GO:0016787">
    <property type="term" value="F:hydrolase activity"/>
    <property type="evidence" value="ECO:0007669"/>
    <property type="project" value="UniProtKB-KW"/>
</dbReference>
<dbReference type="OrthoDB" id="200338at2157"/>
<dbReference type="RefSeq" id="WP_092893116.1">
    <property type="nucleotide sequence ID" value="NZ_FOOQ01000003.1"/>
</dbReference>
<protein>
    <submittedName>
        <fullName evidence="2">LexA-binding, inner membrane-associated putative hydrolase</fullName>
    </submittedName>
</protein>
<proteinExistence type="predicted"/>
<feature type="transmembrane region" description="Helical" evidence="1">
    <location>
        <begin position="61"/>
        <end position="79"/>
    </location>
</feature>
<keyword evidence="3" id="KW-1185">Reference proteome</keyword>
<feature type="transmembrane region" description="Helical" evidence="1">
    <location>
        <begin position="147"/>
        <end position="163"/>
    </location>
</feature>
<sequence length="185" mass="20527">MWPWGHLAFGYVVYSLVSRVARRRAPAWPAVAFLALGTQMPDLVDKPLAWTLSILPNGRSFAHSLIFGTLIAVSIVVLLRRLDVRGGLPFAVGYYSHLVGDVVIPVSNGDFADLAFLLWPVLPVPQDHHSSVSILRYILTADLTSRYLLEMGLAGLVGLWWLVDGAPGAAELWRAVRRRVRRHPN</sequence>
<dbReference type="STRING" id="553467.SAMN04488063_2723"/>
<dbReference type="AlphaFoldDB" id="A0A1I2U0A1"/>
<keyword evidence="1" id="KW-0472">Membrane</keyword>
<accession>A0A1I2U0A1</accession>
<gene>
    <name evidence="2" type="ORF">SAMN04488063_2723</name>
</gene>
<evidence type="ECO:0000313" key="2">
    <source>
        <dbReference type="EMBL" id="SFG70504.1"/>
    </source>
</evidence>
<dbReference type="Pfam" id="PF04307">
    <property type="entry name" value="YdjM"/>
    <property type="match status" value="1"/>
</dbReference>
<evidence type="ECO:0000256" key="1">
    <source>
        <dbReference type="SAM" id="Phobius"/>
    </source>
</evidence>
<organism evidence="2 3">
    <name type="scientific">Halopelagius inordinatus</name>
    <dbReference type="NCBI Taxonomy" id="553467"/>
    <lineage>
        <taxon>Archaea</taxon>
        <taxon>Methanobacteriati</taxon>
        <taxon>Methanobacteriota</taxon>
        <taxon>Stenosarchaea group</taxon>
        <taxon>Halobacteria</taxon>
        <taxon>Halobacteriales</taxon>
        <taxon>Haloferacaceae</taxon>
    </lineage>
</organism>
<reference evidence="3" key="1">
    <citation type="submission" date="2016-10" db="EMBL/GenBank/DDBJ databases">
        <authorList>
            <person name="Varghese N."/>
            <person name="Submissions S."/>
        </authorList>
    </citation>
    <scope>NUCLEOTIDE SEQUENCE [LARGE SCALE GENOMIC DNA]</scope>
    <source>
        <strain evidence="3">CGMCC 1.7739</strain>
    </source>
</reference>
<dbReference type="Proteomes" id="UP000198876">
    <property type="component" value="Unassembled WGS sequence"/>
</dbReference>